<accession>A0A9I9EA47</accession>
<sequence length="60" mass="7303">MYTQLKKMFKGNRLIGVKLIIGEDAKWNHDTYFDYKISWEHLPYKSMSPKRRDTRKINNP</sequence>
<dbReference type="Gramene" id="MELO3C030918.2.1">
    <property type="protein sequence ID" value="MELO3C030918.2.1"/>
    <property type="gene ID" value="MELO3C030918.2"/>
</dbReference>
<dbReference type="AlphaFoldDB" id="A0A9I9EA47"/>
<evidence type="ECO:0000313" key="1">
    <source>
        <dbReference type="EnsemblPlants" id="MELO3C030918.2.1"/>
    </source>
</evidence>
<reference evidence="1" key="1">
    <citation type="submission" date="2023-03" db="UniProtKB">
        <authorList>
            <consortium name="EnsemblPlants"/>
        </authorList>
    </citation>
    <scope>IDENTIFICATION</scope>
</reference>
<name>A0A9I9EA47_CUCME</name>
<organism evidence="1">
    <name type="scientific">Cucumis melo</name>
    <name type="common">Muskmelon</name>
    <dbReference type="NCBI Taxonomy" id="3656"/>
    <lineage>
        <taxon>Eukaryota</taxon>
        <taxon>Viridiplantae</taxon>
        <taxon>Streptophyta</taxon>
        <taxon>Embryophyta</taxon>
        <taxon>Tracheophyta</taxon>
        <taxon>Spermatophyta</taxon>
        <taxon>Magnoliopsida</taxon>
        <taxon>eudicotyledons</taxon>
        <taxon>Gunneridae</taxon>
        <taxon>Pentapetalae</taxon>
        <taxon>rosids</taxon>
        <taxon>fabids</taxon>
        <taxon>Cucurbitales</taxon>
        <taxon>Cucurbitaceae</taxon>
        <taxon>Benincaseae</taxon>
        <taxon>Cucumis</taxon>
    </lineage>
</organism>
<proteinExistence type="predicted"/>
<dbReference type="EnsemblPlants" id="MELO3C030918.2.1">
    <property type="protein sequence ID" value="MELO3C030918.2.1"/>
    <property type="gene ID" value="MELO3C030918.2"/>
</dbReference>
<protein>
    <submittedName>
        <fullName evidence="1">Uncharacterized protein</fullName>
    </submittedName>
</protein>